<organism evidence="1 2">
    <name type="scientific">Alligator mississippiensis</name>
    <name type="common">American alligator</name>
    <dbReference type="NCBI Taxonomy" id="8496"/>
    <lineage>
        <taxon>Eukaryota</taxon>
        <taxon>Metazoa</taxon>
        <taxon>Chordata</taxon>
        <taxon>Craniata</taxon>
        <taxon>Vertebrata</taxon>
        <taxon>Euteleostomi</taxon>
        <taxon>Archelosauria</taxon>
        <taxon>Archosauria</taxon>
        <taxon>Crocodylia</taxon>
        <taxon>Alligatoridae</taxon>
        <taxon>Alligatorinae</taxon>
        <taxon>Alligator</taxon>
    </lineage>
</organism>
<dbReference type="AlphaFoldDB" id="A0A151M4N0"/>
<name>A0A151M4N0_ALLMI</name>
<comment type="caution">
    <text evidence="1">The sequence shown here is derived from an EMBL/GenBank/DDBJ whole genome shotgun (WGS) entry which is preliminary data.</text>
</comment>
<proteinExistence type="predicted"/>
<dbReference type="Proteomes" id="UP000050525">
    <property type="component" value="Unassembled WGS sequence"/>
</dbReference>
<reference evidence="1 2" key="1">
    <citation type="journal article" date="2012" name="Genome Biol.">
        <title>Sequencing three crocodilian genomes to illuminate the evolution of archosaurs and amniotes.</title>
        <authorList>
            <person name="St John J.A."/>
            <person name="Braun E.L."/>
            <person name="Isberg S.R."/>
            <person name="Miles L.G."/>
            <person name="Chong A.Y."/>
            <person name="Gongora J."/>
            <person name="Dalzell P."/>
            <person name="Moran C."/>
            <person name="Bed'hom B."/>
            <person name="Abzhanov A."/>
            <person name="Burgess S.C."/>
            <person name="Cooksey A.M."/>
            <person name="Castoe T.A."/>
            <person name="Crawford N.G."/>
            <person name="Densmore L.D."/>
            <person name="Drew J.C."/>
            <person name="Edwards S.V."/>
            <person name="Faircloth B.C."/>
            <person name="Fujita M.K."/>
            <person name="Greenwold M.J."/>
            <person name="Hoffmann F.G."/>
            <person name="Howard J.M."/>
            <person name="Iguchi T."/>
            <person name="Janes D.E."/>
            <person name="Khan S.Y."/>
            <person name="Kohno S."/>
            <person name="de Koning A.J."/>
            <person name="Lance S.L."/>
            <person name="McCarthy F.M."/>
            <person name="McCormack J.E."/>
            <person name="Merchant M.E."/>
            <person name="Peterson D.G."/>
            <person name="Pollock D.D."/>
            <person name="Pourmand N."/>
            <person name="Raney B.J."/>
            <person name="Roessler K.A."/>
            <person name="Sanford J.R."/>
            <person name="Sawyer R.H."/>
            <person name="Schmidt C.J."/>
            <person name="Triplett E.W."/>
            <person name="Tuberville T.D."/>
            <person name="Venegas-Anaya M."/>
            <person name="Howard J.T."/>
            <person name="Jarvis E.D."/>
            <person name="Guillette L.J.Jr."/>
            <person name="Glenn T.C."/>
            <person name="Green R.E."/>
            <person name="Ray D.A."/>
        </authorList>
    </citation>
    <scope>NUCLEOTIDE SEQUENCE [LARGE SCALE GENOMIC DNA]</scope>
    <source>
        <strain evidence="1">KSC_2009_1</strain>
    </source>
</reference>
<evidence type="ECO:0000313" key="2">
    <source>
        <dbReference type="Proteomes" id="UP000050525"/>
    </source>
</evidence>
<dbReference type="EMBL" id="AKHW03006597">
    <property type="protein sequence ID" value="KYO19472.1"/>
    <property type="molecule type" value="Genomic_DNA"/>
</dbReference>
<sequence length="84" mass="8989">MVYRIPASPVTRVVLPFSISDVGCSHHGTQPDDITALCFVAPALQLEEGITLFLHSACPSGVTISSTSRLSSDTELFVTIFSLH</sequence>
<accession>A0A151M4N0</accession>
<protein>
    <submittedName>
        <fullName evidence="1">Uncharacterized protein</fullName>
    </submittedName>
</protein>
<evidence type="ECO:0000313" key="1">
    <source>
        <dbReference type="EMBL" id="KYO19472.1"/>
    </source>
</evidence>
<keyword evidence="2" id="KW-1185">Reference proteome</keyword>
<gene>
    <name evidence="1" type="ORF">Y1Q_0022097</name>
</gene>